<dbReference type="EMBL" id="MU005583">
    <property type="protein sequence ID" value="KAF2683793.1"/>
    <property type="molecule type" value="Genomic_DNA"/>
</dbReference>
<reference evidence="2" key="1">
    <citation type="journal article" date="2020" name="Stud. Mycol.">
        <title>101 Dothideomycetes genomes: a test case for predicting lifestyles and emergence of pathogens.</title>
        <authorList>
            <person name="Haridas S."/>
            <person name="Albert R."/>
            <person name="Binder M."/>
            <person name="Bloem J."/>
            <person name="Labutti K."/>
            <person name="Salamov A."/>
            <person name="Andreopoulos B."/>
            <person name="Baker S."/>
            <person name="Barry K."/>
            <person name="Bills G."/>
            <person name="Bluhm B."/>
            <person name="Cannon C."/>
            <person name="Castanera R."/>
            <person name="Culley D."/>
            <person name="Daum C."/>
            <person name="Ezra D."/>
            <person name="Gonzalez J."/>
            <person name="Henrissat B."/>
            <person name="Kuo A."/>
            <person name="Liang C."/>
            <person name="Lipzen A."/>
            <person name="Lutzoni F."/>
            <person name="Magnuson J."/>
            <person name="Mondo S."/>
            <person name="Nolan M."/>
            <person name="Ohm R."/>
            <person name="Pangilinan J."/>
            <person name="Park H.-J."/>
            <person name="Ramirez L."/>
            <person name="Alfaro M."/>
            <person name="Sun H."/>
            <person name="Tritt A."/>
            <person name="Yoshinaga Y."/>
            <person name="Zwiers L.-H."/>
            <person name="Turgeon B."/>
            <person name="Goodwin S."/>
            <person name="Spatafora J."/>
            <person name="Crous P."/>
            <person name="Grigoriev I."/>
        </authorList>
    </citation>
    <scope>NUCLEOTIDE SEQUENCE</scope>
    <source>
        <strain evidence="2">CBS 122367</strain>
    </source>
</reference>
<feature type="region of interest" description="Disordered" evidence="1">
    <location>
        <begin position="40"/>
        <end position="65"/>
    </location>
</feature>
<dbReference type="Proteomes" id="UP000799291">
    <property type="component" value="Unassembled WGS sequence"/>
</dbReference>
<gene>
    <name evidence="2" type="ORF">K458DRAFT_418781</name>
</gene>
<evidence type="ECO:0000313" key="3">
    <source>
        <dbReference type="Proteomes" id="UP000799291"/>
    </source>
</evidence>
<dbReference type="OrthoDB" id="3707219at2759"/>
<evidence type="ECO:0000313" key="2">
    <source>
        <dbReference type="EMBL" id="KAF2683793.1"/>
    </source>
</evidence>
<accession>A0A6G1J0Q1</accession>
<dbReference type="AlphaFoldDB" id="A0A6G1J0Q1"/>
<proteinExistence type="predicted"/>
<evidence type="ECO:0000256" key="1">
    <source>
        <dbReference type="SAM" id="MobiDB-lite"/>
    </source>
</evidence>
<organism evidence="2 3">
    <name type="scientific">Lentithecium fluviatile CBS 122367</name>
    <dbReference type="NCBI Taxonomy" id="1168545"/>
    <lineage>
        <taxon>Eukaryota</taxon>
        <taxon>Fungi</taxon>
        <taxon>Dikarya</taxon>
        <taxon>Ascomycota</taxon>
        <taxon>Pezizomycotina</taxon>
        <taxon>Dothideomycetes</taxon>
        <taxon>Pleosporomycetidae</taxon>
        <taxon>Pleosporales</taxon>
        <taxon>Massarineae</taxon>
        <taxon>Lentitheciaceae</taxon>
        <taxon>Lentithecium</taxon>
    </lineage>
</organism>
<keyword evidence="3" id="KW-1185">Reference proteome</keyword>
<name>A0A6G1J0Q1_9PLEO</name>
<sequence length="65" mass="7266">MPMPAKTFLPAFVGFMAFAVGYTTVVARGEGNAIDNARTRWQQQKKRGDEAMSAAGQQWLEEHKH</sequence>
<protein>
    <submittedName>
        <fullName evidence="2">Uncharacterized protein</fullName>
    </submittedName>
</protein>